<keyword evidence="3" id="KW-1185">Reference proteome</keyword>
<name>A0ABU6UDY0_9FABA</name>
<dbReference type="InterPro" id="IPR044965">
    <property type="entry name" value="Glyco_hydro_17_plant"/>
</dbReference>
<dbReference type="Proteomes" id="UP001341840">
    <property type="component" value="Unassembled WGS sequence"/>
</dbReference>
<gene>
    <name evidence="2" type="ORF">PIB30_036546</name>
</gene>
<feature type="compositionally biased region" description="Basic and acidic residues" evidence="1">
    <location>
        <begin position="29"/>
        <end position="48"/>
    </location>
</feature>
<feature type="region of interest" description="Disordered" evidence="1">
    <location>
        <begin position="1"/>
        <end position="48"/>
    </location>
</feature>
<evidence type="ECO:0000256" key="1">
    <source>
        <dbReference type="SAM" id="MobiDB-lite"/>
    </source>
</evidence>
<evidence type="ECO:0000313" key="3">
    <source>
        <dbReference type="Proteomes" id="UP001341840"/>
    </source>
</evidence>
<comment type="caution">
    <text evidence="2">The sequence shown here is derived from an EMBL/GenBank/DDBJ whole genome shotgun (WGS) entry which is preliminary data.</text>
</comment>
<protein>
    <submittedName>
        <fullName evidence="2">Uncharacterized protein</fullName>
    </submittedName>
</protein>
<evidence type="ECO:0000313" key="2">
    <source>
        <dbReference type="EMBL" id="MED6158830.1"/>
    </source>
</evidence>
<accession>A0ABU6UDY0</accession>
<organism evidence="2 3">
    <name type="scientific">Stylosanthes scabra</name>
    <dbReference type="NCBI Taxonomy" id="79078"/>
    <lineage>
        <taxon>Eukaryota</taxon>
        <taxon>Viridiplantae</taxon>
        <taxon>Streptophyta</taxon>
        <taxon>Embryophyta</taxon>
        <taxon>Tracheophyta</taxon>
        <taxon>Spermatophyta</taxon>
        <taxon>Magnoliopsida</taxon>
        <taxon>eudicotyledons</taxon>
        <taxon>Gunneridae</taxon>
        <taxon>Pentapetalae</taxon>
        <taxon>rosids</taxon>
        <taxon>fabids</taxon>
        <taxon>Fabales</taxon>
        <taxon>Fabaceae</taxon>
        <taxon>Papilionoideae</taxon>
        <taxon>50 kb inversion clade</taxon>
        <taxon>dalbergioids sensu lato</taxon>
        <taxon>Dalbergieae</taxon>
        <taxon>Pterocarpus clade</taxon>
        <taxon>Stylosanthes</taxon>
    </lineage>
</organism>
<proteinExistence type="predicted"/>
<reference evidence="2 3" key="1">
    <citation type="journal article" date="2023" name="Plants (Basel)">
        <title>Bridging the Gap: Combining Genomics and Transcriptomics Approaches to Understand Stylosanthes scabra, an Orphan Legume from the Brazilian Caatinga.</title>
        <authorList>
            <person name="Ferreira-Neto J.R.C."/>
            <person name="da Silva M.D."/>
            <person name="Binneck E."/>
            <person name="de Melo N.F."/>
            <person name="da Silva R.H."/>
            <person name="de Melo A.L.T.M."/>
            <person name="Pandolfi V."/>
            <person name="Bustamante F.O."/>
            <person name="Brasileiro-Vidal A.C."/>
            <person name="Benko-Iseppon A.M."/>
        </authorList>
    </citation>
    <scope>NUCLEOTIDE SEQUENCE [LARGE SCALE GENOMIC DNA]</scope>
    <source>
        <tissue evidence="2">Leaves</tissue>
    </source>
</reference>
<dbReference type="PANTHER" id="PTHR32227">
    <property type="entry name" value="GLUCAN ENDO-1,3-BETA-GLUCOSIDASE BG1-RELATED-RELATED"/>
    <property type="match status" value="1"/>
</dbReference>
<sequence>MSPLCVVPLPSSNSTSDVQKRPLPSPVMTERERRGRSEIREREREGKRKWWRERKRKGNRARVFNQGLVNHVLSNKGTLLRPNSPPMDIYIFSLLDEGAKSILSRSFERYWGIFYFDGKAKYPLNLGLGNKELKNAKNVEYLPSR</sequence>
<dbReference type="InterPro" id="IPR017853">
    <property type="entry name" value="GH"/>
</dbReference>
<dbReference type="Gene3D" id="3.20.20.80">
    <property type="entry name" value="Glycosidases"/>
    <property type="match status" value="1"/>
</dbReference>
<dbReference type="SUPFAM" id="SSF51445">
    <property type="entry name" value="(Trans)glycosidases"/>
    <property type="match status" value="1"/>
</dbReference>
<dbReference type="EMBL" id="JASCZI010121008">
    <property type="protein sequence ID" value="MED6158830.1"/>
    <property type="molecule type" value="Genomic_DNA"/>
</dbReference>